<name>A0A0F9DD25_9ZZZZ</name>
<dbReference type="EMBL" id="LAZR01032186">
    <property type="protein sequence ID" value="KKL51616.1"/>
    <property type="molecule type" value="Genomic_DNA"/>
</dbReference>
<feature type="coiled-coil region" evidence="1">
    <location>
        <begin position="94"/>
        <end position="122"/>
    </location>
</feature>
<proteinExistence type="predicted"/>
<reference evidence="3" key="1">
    <citation type="journal article" date="2015" name="Nature">
        <title>Complex archaea that bridge the gap between prokaryotes and eukaryotes.</title>
        <authorList>
            <person name="Spang A."/>
            <person name="Saw J.H."/>
            <person name="Jorgensen S.L."/>
            <person name="Zaremba-Niedzwiedzka K."/>
            <person name="Martijn J."/>
            <person name="Lind A.E."/>
            <person name="van Eijk R."/>
            <person name="Schleper C."/>
            <person name="Guy L."/>
            <person name="Ettema T.J."/>
        </authorList>
    </citation>
    <scope>NUCLEOTIDE SEQUENCE</scope>
</reference>
<evidence type="ECO:0000256" key="2">
    <source>
        <dbReference type="SAM" id="Phobius"/>
    </source>
</evidence>
<comment type="caution">
    <text evidence="3">The sequence shown here is derived from an EMBL/GenBank/DDBJ whole genome shotgun (WGS) entry which is preliminary data.</text>
</comment>
<feature type="transmembrane region" description="Helical" evidence="2">
    <location>
        <begin position="254"/>
        <end position="272"/>
    </location>
</feature>
<sequence>MREFNLTIYDPKVVDCSSTWAHLTPPIESIELLINIILELLKSVLIVNIGKIELTINYGEYSPYTTYRSLEVIDKYFLDVLDYDLESYDLAQGSKEEENKLNELYIEKKENAENRTKKHQEDLDKKHPHKYKELLLPPGIEGVEHAIRIIHDLNLGREDCSIQFVMMHIDIIWKTWIPYYKSTSKQRVISNLLRDDEEVVNFDEVKDLDLNIRKRALNAFSYIGFAIHGGLGFSTQLNLGKDFTYITRRHYDEIISFFKYIYIILRIFYVFLHKKERKAETNQNIYYNFKHLSKYNSRFPCLWNWPDRPEGVI</sequence>
<keyword evidence="1" id="KW-0175">Coiled coil</keyword>
<keyword evidence="2" id="KW-0472">Membrane</keyword>
<protein>
    <submittedName>
        <fullName evidence="3">Uncharacterized protein</fullName>
    </submittedName>
</protein>
<feature type="transmembrane region" description="Helical" evidence="2">
    <location>
        <begin position="216"/>
        <end position="234"/>
    </location>
</feature>
<keyword evidence="2" id="KW-0812">Transmembrane</keyword>
<keyword evidence="2" id="KW-1133">Transmembrane helix</keyword>
<feature type="non-terminal residue" evidence="3">
    <location>
        <position position="313"/>
    </location>
</feature>
<organism evidence="3">
    <name type="scientific">marine sediment metagenome</name>
    <dbReference type="NCBI Taxonomy" id="412755"/>
    <lineage>
        <taxon>unclassified sequences</taxon>
        <taxon>metagenomes</taxon>
        <taxon>ecological metagenomes</taxon>
    </lineage>
</organism>
<evidence type="ECO:0000256" key="1">
    <source>
        <dbReference type="SAM" id="Coils"/>
    </source>
</evidence>
<gene>
    <name evidence="3" type="ORF">LCGC14_2293720</name>
</gene>
<accession>A0A0F9DD25</accession>
<dbReference type="AlphaFoldDB" id="A0A0F9DD25"/>
<evidence type="ECO:0000313" key="3">
    <source>
        <dbReference type="EMBL" id="KKL51616.1"/>
    </source>
</evidence>